<sequence>MQRAQRGVEANLPDAKGMLNDATVELNNKVSQAPGHALANSSPDTSTMTDAHHAHPVTFVARRAPREERKMTETGRPDACGYRARSEFSMVIMGLRSFLRFLMLPEPLDVGGRVSFLVQEEKKKKKKRERKKQAEREAKGESEPPSREARRGECGETERRGGGKSRCDKDEAELVQQRYVWLLFIGLSYLREVAAGSDGKKANGNYTFQPLTDPERFMHAKHVVIASARNKPSNLGRVAAAQYKTNQEASRSVHHQPSSALMEHQAMSSVNDAGKISTRIDSFEP</sequence>
<dbReference type="Proteomes" id="UP000240760">
    <property type="component" value="Unassembled WGS sequence"/>
</dbReference>
<organism evidence="2 3">
    <name type="scientific">Trichoderma longibrachiatum ATCC 18648</name>
    <dbReference type="NCBI Taxonomy" id="983965"/>
    <lineage>
        <taxon>Eukaryota</taxon>
        <taxon>Fungi</taxon>
        <taxon>Dikarya</taxon>
        <taxon>Ascomycota</taxon>
        <taxon>Pezizomycotina</taxon>
        <taxon>Sordariomycetes</taxon>
        <taxon>Hypocreomycetidae</taxon>
        <taxon>Hypocreales</taxon>
        <taxon>Hypocreaceae</taxon>
        <taxon>Trichoderma</taxon>
    </lineage>
</organism>
<evidence type="ECO:0000313" key="3">
    <source>
        <dbReference type="Proteomes" id="UP000240760"/>
    </source>
</evidence>
<protein>
    <submittedName>
        <fullName evidence="2">Uncharacterized protein</fullName>
    </submittedName>
</protein>
<reference evidence="2 3" key="1">
    <citation type="submission" date="2016-07" db="EMBL/GenBank/DDBJ databases">
        <title>Multiple horizontal gene transfer events from other fungi enriched the ability of initially mycotrophic Trichoderma (Ascomycota) to feed on dead plant biomass.</title>
        <authorList>
            <consortium name="DOE Joint Genome Institute"/>
            <person name="Aerts A."/>
            <person name="Atanasova L."/>
            <person name="Chenthamara K."/>
            <person name="Zhang J."/>
            <person name="Grujic M."/>
            <person name="Henrissat B."/>
            <person name="Kuo A."/>
            <person name="Salamov A."/>
            <person name="Lipzen A."/>
            <person name="Labutti K."/>
            <person name="Barry K."/>
            <person name="Miao Y."/>
            <person name="Rahimi M.J."/>
            <person name="Shen Q."/>
            <person name="Grigoriev I.V."/>
            <person name="Kubicek C.P."/>
            <person name="Druzhinina I.S."/>
        </authorList>
    </citation>
    <scope>NUCLEOTIDE SEQUENCE [LARGE SCALE GENOMIC DNA]</scope>
    <source>
        <strain evidence="2 3">ATCC 18648</strain>
    </source>
</reference>
<evidence type="ECO:0000313" key="2">
    <source>
        <dbReference type="EMBL" id="PTB79863.1"/>
    </source>
</evidence>
<accession>A0A2T4CE84</accession>
<evidence type="ECO:0000256" key="1">
    <source>
        <dbReference type="SAM" id="MobiDB-lite"/>
    </source>
</evidence>
<gene>
    <name evidence="2" type="ORF">M440DRAFT_1459999</name>
</gene>
<feature type="region of interest" description="Disordered" evidence="1">
    <location>
        <begin position="120"/>
        <end position="168"/>
    </location>
</feature>
<feature type="compositionally biased region" description="Basic and acidic residues" evidence="1">
    <location>
        <begin position="132"/>
        <end position="168"/>
    </location>
</feature>
<name>A0A2T4CE84_TRILO</name>
<keyword evidence="3" id="KW-1185">Reference proteome</keyword>
<dbReference type="EMBL" id="KZ679127">
    <property type="protein sequence ID" value="PTB79863.1"/>
    <property type="molecule type" value="Genomic_DNA"/>
</dbReference>
<dbReference type="AlphaFoldDB" id="A0A2T4CE84"/>
<proteinExistence type="predicted"/>